<sequence length="92" mass="10701">MKGKKIAFGGMELKKVVGVKEKKERFRSTFESFNMGNTSLVNVEELVSILERLLKRKEKGNVHELPENRYLGFTHANIKLVKRSLVWIWRPG</sequence>
<gene>
    <name evidence="1" type="primary">GAE3_1</name>
    <name evidence="1" type="ORF">CFP56_011635</name>
</gene>
<dbReference type="AlphaFoldDB" id="A0AAW0KYS6"/>
<accession>A0AAW0KYS6</accession>
<dbReference type="Proteomes" id="UP000237347">
    <property type="component" value="Unassembled WGS sequence"/>
</dbReference>
<dbReference type="EMBL" id="PKMF04000192">
    <property type="protein sequence ID" value="KAK7844045.1"/>
    <property type="molecule type" value="Genomic_DNA"/>
</dbReference>
<reference evidence="1 2" key="1">
    <citation type="journal article" date="2018" name="Sci. Data">
        <title>The draft genome sequence of cork oak.</title>
        <authorList>
            <person name="Ramos A.M."/>
            <person name="Usie A."/>
            <person name="Barbosa P."/>
            <person name="Barros P.M."/>
            <person name="Capote T."/>
            <person name="Chaves I."/>
            <person name="Simoes F."/>
            <person name="Abreu I."/>
            <person name="Carrasquinho I."/>
            <person name="Faro C."/>
            <person name="Guimaraes J.B."/>
            <person name="Mendonca D."/>
            <person name="Nobrega F."/>
            <person name="Rodrigues L."/>
            <person name="Saibo N.J.M."/>
            <person name="Varela M.C."/>
            <person name="Egas C."/>
            <person name="Matos J."/>
            <person name="Miguel C.M."/>
            <person name="Oliveira M.M."/>
            <person name="Ricardo C.P."/>
            <person name="Goncalves S."/>
        </authorList>
    </citation>
    <scope>NUCLEOTIDE SEQUENCE [LARGE SCALE GENOMIC DNA]</scope>
    <source>
        <strain evidence="2">cv. HL8</strain>
    </source>
</reference>
<evidence type="ECO:0000313" key="2">
    <source>
        <dbReference type="Proteomes" id="UP000237347"/>
    </source>
</evidence>
<protein>
    <submittedName>
        <fullName evidence="1">Udp-glucuronate 4-epimerase 3</fullName>
    </submittedName>
</protein>
<evidence type="ECO:0000313" key="1">
    <source>
        <dbReference type="EMBL" id="KAK7844045.1"/>
    </source>
</evidence>
<keyword evidence="2" id="KW-1185">Reference proteome</keyword>
<comment type="caution">
    <text evidence="1">The sequence shown here is derived from an EMBL/GenBank/DDBJ whole genome shotgun (WGS) entry which is preliminary data.</text>
</comment>
<organism evidence="1 2">
    <name type="scientific">Quercus suber</name>
    <name type="common">Cork oak</name>
    <dbReference type="NCBI Taxonomy" id="58331"/>
    <lineage>
        <taxon>Eukaryota</taxon>
        <taxon>Viridiplantae</taxon>
        <taxon>Streptophyta</taxon>
        <taxon>Embryophyta</taxon>
        <taxon>Tracheophyta</taxon>
        <taxon>Spermatophyta</taxon>
        <taxon>Magnoliopsida</taxon>
        <taxon>eudicotyledons</taxon>
        <taxon>Gunneridae</taxon>
        <taxon>Pentapetalae</taxon>
        <taxon>rosids</taxon>
        <taxon>fabids</taxon>
        <taxon>Fagales</taxon>
        <taxon>Fagaceae</taxon>
        <taxon>Quercus</taxon>
    </lineage>
</organism>
<name>A0AAW0KYS6_QUESU</name>
<proteinExistence type="predicted"/>